<dbReference type="GeneID" id="87924514"/>
<feature type="region of interest" description="Disordered" evidence="7">
    <location>
        <begin position="1"/>
        <end position="106"/>
    </location>
</feature>
<gene>
    <name evidence="9" type="ORF">Triagg1_9630</name>
</gene>
<evidence type="ECO:0000256" key="7">
    <source>
        <dbReference type="SAM" id="MobiDB-lite"/>
    </source>
</evidence>
<evidence type="ECO:0000256" key="6">
    <source>
        <dbReference type="ARBA" id="ARBA00023242"/>
    </source>
</evidence>
<keyword evidence="3" id="KW-0805">Transcription regulation</keyword>
<dbReference type="Proteomes" id="UP001273209">
    <property type="component" value="Unassembled WGS sequence"/>
</dbReference>
<evidence type="ECO:0000256" key="3">
    <source>
        <dbReference type="ARBA" id="ARBA00023015"/>
    </source>
</evidence>
<dbReference type="AlphaFoldDB" id="A0AAE1M0M0"/>
<keyword evidence="2" id="KW-0862">Zinc</keyword>
<feature type="compositionally biased region" description="Low complexity" evidence="7">
    <location>
        <begin position="56"/>
        <end position="92"/>
    </location>
</feature>
<dbReference type="GO" id="GO:0006351">
    <property type="term" value="P:DNA-templated transcription"/>
    <property type="evidence" value="ECO:0007669"/>
    <property type="project" value="InterPro"/>
</dbReference>
<dbReference type="CDD" id="cd12148">
    <property type="entry name" value="fungal_TF_MHR"/>
    <property type="match status" value="1"/>
</dbReference>
<protein>
    <submittedName>
        <fullName evidence="9">Transcriptional regulator family: Fungal Specific TF</fullName>
    </submittedName>
</protein>
<dbReference type="GO" id="GO:0008270">
    <property type="term" value="F:zinc ion binding"/>
    <property type="evidence" value="ECO:0007669"/>
    <property type="project" value="InterPro"/>
</dbReference>
<evidence type="ECO:0000256" key="4">
    <source>
        <dbReference type="ARBA" id="ARBA00023125"/>
    </source>
</evidence>
<dbReference type="GO" id="GO:0005634">
    <property type="term" value="C:nucleus"/>
    <property type="evidence" value="ECO:0007669"/>
    <property type="project" value="TreeGrafter"/>
</dbReference>
<sequence length="833" mass="93904">MASMHTYPSITEPGVAQSPAMGVDASNPSEGASPYDTSSMSQQPSPHQHHLGASHSQSQLQSQAQSQSQAQQSSQQQQQQQQQQQPQQQQPQRSVKRPRPVKSCTECRKRKLRCDRLCPCSQCQKSSRPCKYAPDQDSANLSEGSDAEAAEPGRPAKRNYSHSTLPGLGSTYSDAGAARPNKASDSASLPLLEELSIRMERLEKQVLVRSPSRAELGGGRIVAAPPETIRGLTVKRGALRTRYFGQNDPRVLLNLFDDAKAYVAHNFQREPFPSFEALHKHLRGELTKSLTPITVFVDSMMPIHKRMTDILPKKVVCDRLLAAYLDTSETQFRILHTPTFVEQYNQYWQGSPQAEHFLPQMLSVLAVASRFDTKSRGLVHQERVEGVHIPTACALIRIWLDGLKGKQLVELATLQVEVLLLLAKRMIIPRAQDSWNHLGFVVRMAMSMGLHRDPSEFEPRMTVFHGEIRRRLWFTVLDMDLYMSIAANMPCLTRDGDYSCRPPRNLNDVDLYPEMTELPPSRPLDQATDSQIQVYTVMTLPTRMRVAHMINRIDTIRDYQEVLDVGGKLDRFLEDINYIFPRHAALSDAQKSRLWRNRVILDMHVRRPLLALYRPFAMAAPEAPTQISRAYLRSCMVILKYLDEVDPNLPHFPDVAEMYVQMLRRDIVQAALSVCYFIRPPLRPSADTVMLDQHGIRSSPVPVDDFPAYIPDDLMLWTPARLIGTVQKTIDLLVGLIRGSDVKDVLCIAVVLESVRKADVRSEEITNNLFGLLDACLRTTNVTADKLRNSYLGSANDAYSHGRMPYVQQGYGMGGLSDPTTELGGWIMWDGWD</sequence>
<dbReference type="SMART" id="SM00906">
    <property type="entry name" value="Fungal_trans"/>
    <property type="match status" value="1"/>
</dbReference>
<keyword evidence="10" id="KW-1185">Reference proteome</keyword>
<keyword evidence="4" id="KW-0238">DNA-binding</keyword>
<evidence type="ECO:0000256" key="5">
    <source>
        <dbReference type="ARBA" id="ARBA00023163"/>
    </source>
</evidence>
<dbReference type="EMBL" id="JAWRVG010000056">
    <property type="protein sequence ID" value="KAK4063245.1"/>
    <property type="molecule type" value="Genomic_DNA"/>
</dbReference>
<accession>A0AAE1M0M0</accession>
<dbReference type="CDD" id="cd00067">
    <property type="entry name" value="GAL4"/>
    <property type="match status" value="1"/>
</dbReference>
<proteinExistence type="predicted"/>
<dbReference type="InterPro" id="IPR001138">
    <property type="entry name" value="Zn2Cys6_DnaBD"/>
</dbReference>
<evidence type="ECO:0000313" key="10">
    <source>
        <dbReference type="Proteomes" id="UP001273209"/>
    </source>
</evidence>
<reference evidence="9" key="1">
    <citation type="submission" date="2023-11" db="EMBL/GenBank/DDBJ databases">
        <title>The genome sequences of three competitors of mushroom-forming fungi.</title>
        <authorList>
            <person name="Beijen E."/>
            <person name="Ohm R.A."/>
        </authorList>
    </citation>
    <scope>NUCLEOTIDE SEQUENCE</scope>
    <source>
        <strain evidence="9">CBS 100526</strain>
    </source>
</reference>
<name>A0AAE1M0M0_9HYPO</name>
<evidence type="ECO:0000256" key="2">
    <source>
        <dbReference type="ARBA" id="ARBA00022833"/>
    </source>
</evidence>
<dbReference type="PROSITE" id="PS50048">
    <property type="entry name" value="ZN2_CY6_FUNGAL_2"/>
    <property type="match status" value="1"/>
</dbReference>
<dbReference type="InterPro" id="IPR051430">
    <property type="entry name" value="Fungal_TF_Env_Response"/>
</dbReference>
<comment type="caution">
    <text evidence="9">The sequence shown here is derived from an EMBL/GenBank/DDBJ whole genome shotgun (WGS) entry which is preliminary data.</text>
</comment>
<organism evidence="9 10">
    <name type="scientific">Trichoderma aggressivum f. europaeum</name>
    <dbReference type="NCBI Taxonomy" id="173218"/>
    <lineage>
        <taxon>Eukaryota</taxon>
        <taxon>Fungi</taxon>
        <taxon>Dikarya</taxon>
        <taxon>Ascomycota</taxon>
        <taxon>Pezizomycotina</taxon>
        <taxon>Sordariomycetes</taxon>
        <taxon>Hypocreomycetidae</taxon>
        <taxon>Hypocreales</taxon>
        <taxon>Hypocreaceae</taxon>
        <taxon>Trichoderma</taxon>
    </lineage>
</organism>
<dbReference type="PROSITE" id="PS00463">
    <property type="entry name" value="ZN2_CY6_FUNGAL_1"/>
    <property type="match status" value="1"/>
</dbReference>
<dbReference type="PANTHER" id="PTHR31944:SF131">
    <property type="entry name" value="HEME-RESPONSIVE ZINC FINGER TRANSCRIPTION FACTOR HAP1"/>
    <property type="match status" value="1"/>
</dbReference>
<dbReference type="RefSeq" id="XP_062751447.1">
    <property type="nucleotide sequence ID" value="XM_062904609.1"/>
</dbReference>
<dbReference type="InterPro" id="IPR007219">
    <property type="entry name" value="XnlR_reg_dom"/>
</dbReference>
<dbReference type="Gene3D" id="4.10.240.10">
    <property type="entry name" value="Zn(2)-C6 fungal-type DNA-binding domain"/>
    <property type="match status" value="1"/>
</dbReference>
<dbReference type="PANTHER" id="PTHR31944">
    <property type="entry name" value="HEME-RESPONSIVE ZINC FINGER TRANSCRIPTION FACTOR HAP1"/>
    <property type="match status" value="1"/>
</dbReference>
<dbReference type="Pfam" id="PF04082">
    <property type="entry name" value="Fungal_trans"/>
    <property type="match status" value="1"/>
</dbReference>
<dbReference type="SUPFAM" id="SSF57701">
    <property type="entry name" value="Zn2/Cys6 DNA-binding domain"/>
    <property type="match status" value="1"/>
</dbReference>
<keyword evidence="1" id="KW-0479">Metal-binding</keyword>
<dbReference type="InterPro" id="IPR036864">
    <property type="entry name" value="Zn2-C6_fun-type_DNA-bd_sf"/>
</dbReference>
<dbReference type="GO" id="GO:0001228">
    <property type="term" value="F:DNA-binding transcription activator activity, RNA polymerase II-specific"/>
    <property type="evidence" value="ECO:0007669"/>
    <property type="project" value="TreeGrafter"/>
</dbReference>
<feature type="domain" description="Zn(2)-C6 fungal-type" evidence="8">
    <location>
        <begin position="103"/>
        <end position="132"/>
    </location>
</feature>
<keyword evidence="6" id="KW-0539">Nucleus</keyword>
<dbReference type="GO" id="GO:0000978">
    <property type="term" value="F:RNA polymerase II cis-regulatory region sequence-specific DNA binding"/>
    <property type="evidence" value="ECO:0007669"/>
    <property type="project" value="TreeGrafter"/>
</dbReference>
<evidence type="ECO:0000259" key="8">
    <source>
        <dbReference type="PROSITE" id="PS50048"/>
    </source>
</evidence>
<keyword evidence="5" id="KW-0804">Transcription</keyword>
<evidence type="ECO:0000256" key="1">
    <source>
        <dbReference type="ARBA" id="ARBA00022723"/>
    </source>
</evidence>
<dbReference type="Pfam" id="PF00172">
    <property type="entry name" value="Zn_clus"/>
    <property type="match status" value="1"/>
</dbReference>
<dbReference type="SMART" id="SM00066">
    <property type="entry name" value="GAL4"/>
    <property type="match status" value="1"/>
</dbReference>
<evidence type="ECO:0000313" key="9">
    <source>
        <dbReference type="EMBL" id="KAK4063245.1"/>
    </source>
</evidence>
<feature type="region of interest" description="Disordered" evidence="7">
    <location>
        <begin position="122"/>
        <end position="186"/>
    </location>
</feature>